<protein>
    <recommendedName>
        <fullName evidence="4">Protein kinase domain-containing protein</fullName>
    </recommendedName>
</protein>
<gene>
    <name evidence="2" type="ORF">LX32DRAFT_229276</name>
</gene>
<evidence type="ECO:0008006" key="4">
    <source>
        <dbReference type="Google" id="ProtNLM"/>
    </source>
</evidence>
<evidence type="ECO:0000313" key="3">
    <source>
        <dbReference type="Proteomes" id="UP001232148"/>
    </source>
</evidence>
<comment type="caution">
    <text evidence="2">The sequence shown here is derived from an EMBL/GenBank/DDBJ whole genome shotgun (WGS) entry which is preliminary data.</text>
</comment>
<name>A0AAD9LUR3_9PEZI</name>
<sequence length="163" mass="17898">MQIMAQLMNSTVEQKFQGVNHCDVHPKNVMITMRNLGPSGSQQMPVAAAAPEPSPSQGDDHSRARGRRQPCLQPHGPRCSLYLGRQRGAWILTGWKLLMTSLHIVWENNSPCDDDLLEEESDVVSHPSLESGSSTTGFSPAADRSACWGSTFARSFWAAVNHI</sequence>
<keyword evidence="3" id="KW-1185">Reference proteome</keyword>
<organism evidence="2 3">
    <name type="scientific">Colletotrichum zoysiae</name>
    <dbReference type="NCBI Taxonomy" id="1216348"/>
    <lineage>
        <taxon>Eukaryota</taxon>
        <taxon>Fungi</taxon>
        <taxon>Dikarya</taxon>
        <taxon>Ascomycota</taxon>
        <taxon>Pezizomycotina</taxon>
        <taxon>Sordariomycetes</taxon>
        <taxon>Hypocreomycetidae</taxon>
        <taxon>Glomerellales</taxon>
        <taxon>Glomerellaceae</taxon>
        <taxon>Colletotrichum</taxon>
        <taxon>Colletotrichum graminicola species complex</taxon>
    </lineage>
</organism>
<evidence type="ECO:0000256" key="1">
    <source>
        <dbReference type="SAM" id="MobiDB-lite"/>
    </source>
</evidence>
<evidence type="ECO:0000313" key="2">
    <source>
        <dbReference type="EMBL" id="KAK2021809.1"/>
    </source>
</evidence>
<dbReference type="EMBL" id="MU843078">
    <property type="protein sequence ID" value="KAK2021809.1"/>
    <property type="molecule type" value="Genomic_DNA"/>
</dbReference>
<dbReference type="AlphaFoldDB" id="A0AAD9LUR3"/>
<reference evidence="2" key="1">
    <citation type="submission" date="2021-06" db="EMBL/GenBank/DDBJ databases">
        <title>Comparative genomics, transcriptomics and evolutionary studies reveal genomic signatures of adaptation to plant cell wall in hemibiotrophic fungi.</title>
        <authorList>
            <consortium name="DOE Joint Genome Institute"/>
            <person name="Baroncelli R."/>
            <person name="Diaz J.F."/>
            <person name="Benocci T."/>
            <person name="Peng M."/>
            <person name="Battaglia E."/>
            <person name="Haridas S."/>
            <person name="Andreopoulos W."/>
            <person name="Labutti K."/>
            <person name="Pangilinan J."/>
            <person name="Floch G.L."/>
            <person name="Makela M.R."/>
            <person name="Henrissat B."/>
            <person name="Grigoriev I.V."/>
            <person name="Crouch J.A."/>
            <person name="De Vries R.P."/>
            <person name="Sukno S.A."/>
            <person name="Thon M.R."/>
        </authorList>
    </citation>
    <scope>NUCLEOTIDE SEQUENCE</scope>
    <source>
        <strain evidence="2">MAFF235873</strain>
    </source>
</reference>
<feature type="region of interest" description="Disordered" evidence="1">
    <location>
        <begin position="119"/>
        <end position="140"/>
    </location>
</feature>
<dbReference type="Proteomes" id="UP001232148">
    <property type="component" value="Unassembled WGS sequence"/>
</dbReference>
<accession>A0AAD9LUR3</accession>
<feature type="compositionally biased region" description="Polar residues" evidence="1">
    <location>
        <begin position="128"/>
        <end position="138"/>
    </location>
</feature>
<proteinExistence type="predicted"/>
<feature type="region of interest" description="Disordered" evidence="1">
    <location>
        <begin position="36"/>
        <end position="72"/>
    </location>
</feature>